<accession>A0A834HYT4</accession>
<gene>
    <name evidence="1" type="ORF">GWI33_016435</name>
</gene>
<organism evidence="1 2">
    <name type="scientific">Rhynchophorus ferrugineus</name>
    <name type="common">Red palm weevil</name>
    <name type="synonym">Curculio ferrugineus</name>
    <dbReference type="NCBI Taxonomy" id="354439"/>
    <lineage>
        <taxon>Eukaryota</taxon>
        <taxon>Metazoa</taxon>
        <taxon>Ecdysozoa</taxon>
        <taxon>Arthropoda</taxon>
        <taxon>Hexapoda</taxon>
        <taxon>Insecta</taxon>
        <taxon>Pterygota</taxon>
        <taxon>Neoptera</taxon>
        <taxon>Endopterygota</taxon>
        <taxon>Coleoptera</taxon>
        <taxon>Polyphaga</taxon>
        <taxon>Cucujiformia</taxon>
        <taxon>Curculionidae</taxon>
        <taxon>Dryophthorinae</taxon>
        <taxon>Rhynchophorus</taxon>
    </lineage>
</organism>
<sequence length="97" mass="10972">MDETPNSSPLKAWRLIFSLNNFSPRPEPTGDATRLNIDKTGPGKRSELVNSRLIFPGKKSELYFGQSLCQNGQKNNVRRRGGFIVITNPSNWDLMYS</sequence>
<proteinExistence type="predicted"/>
<dbReference type="AlphaFoldDB" id="A0A834HYT4"/>
<name>A0A834HYT4_RHYFE</name>
<keyword evidence="2" id="KW-1185">Reference proteome</keyword>
<comment type="caution">
    <text evidence="1">The sequence shown here is derived from an EMBL/GenBank/DDBJ whole genome shotgun (WGS) entry which is preliminary data.</text>
</comment>
<dbReference type="Proteomes" id="UP000625711">
    <property type="component" value="Unassembled WGS sequence"/>
</dbReference>
<evidence type="ECO:0000313" key="2">
    <source>
        <dbReference type="Proteomes" id="UP000625711"/>
    </source>
</evidence>
<dbReference type="EMBL" id="JAACXV010014075">
    <property type="protein sequence ID" value="KAF7270639.1"/>
    <property type="molecule type" value="Genomic_DNA"/>
</dbReference>
<protein>
    <submittedName>
        <fullName evidence="1">Uncharacterized protein</fullName>
    </submittedName>
</protein>
<evidence type="ECO:0000313" key="1">
    <source>
        <dbReference type="EMBL" id="KAF7270639.1"/>
    </source>
</evidence>
<reference evidence="1" key="1">
    <citation type="submission" date="2020-08" db="EMBL/GenBank/DDBJ databases">
        <title>Genome sequencing and assembly of the red palm weevil Rhynchophorus ferrugineus.</title>
        <authorList>
            <person name="Dias G.B."/>
            <person name="Bergman C.M."/>
            <person name="Manee M."/>
        </authorList>
    </citation>
    <scope>NUCLEOTIDE SEQUENCE</scope>
    <source>
        <strain evidence="1">AA-2017</strain>
        <tissue evidence="1">Whole larva</tissue>
    </source>
</reference>